<feature type="region of interest" description="Disordered" evidence="1">
    <location>
        <begin position="34"/>
        <end position="56"/>
    </location>
</feature>
<organism evidence="2 3">
    <name type="scientific">Streptomyces lasalocidi</name>
    <name type="common">Streptomyces lasaliensis</name>
    <dbReference type="NCBI Taxonomy" id="324833"/>
    <lineage>
        <taxon>Bacteria</taxon>
        <taxon>Bacillati</taxon>
        <taxon>Actinomycetota</taxon>
        <taxon>Actinomycetes</taxon>
        <taxon>Kitasatosporales</taxon>
        <taxon>Streptomycetaceae</taxon>
        <taxon>Streptomyces</taxon>
    </lineage>
</organism>
<evidence type="ECO:0000256" key="1">
    <source>
        <dbReference type="SAM" id="MobiDB-lite"/>
    </source>
</evidence>
<dbReference type="OrthoDB" id="4321441at2"/>
<dbReference type="EMBL" id="SZNQ01000001">
    <property type="protein sequence ID" value="TKS98701.1"/>
    <property type="molecule type" value="Genomic_DNA"/>
</dbReference>
<proteinExistence type="predicted"/>
<sequence length="269" mass="29400">MTRIDGILARARLATERTAPRDIVDTVSYATAHAVQPSDAHPRPAASGRRRDAQEAAEDLRALCETLVSHTPAHEIADFVTEQIPEPRSALILACVLQMTDTDDGARFWWQYAAGAGQPAAAYCLYLHHLAVGEDAPAHWWHQQTDDVKPPPPPPASTPRPGAVQEWAPALNPVTSTSTTTILRILRHLAKQTVRDRTTAVTRLMAYIPTAVTVGYLREPDMELPLPGDDFAQRVKDLLAAAACRPDVLPVRTSQAEQDLDLLQQAASH</sequence>
<keyword evidence="3" id="KW-1185">Reference proteome</keyword>
<dbReference type="RefSeq" id="WP_137304611.1">
    <property type="nucleotide sequence ID" value="NZ_SZNQ01000001.1"/>
</dbReference>
<name>A0A4U5WC14_STRLS</name>
<accession>A0A4U5WC14</accession>
<gene>
    <name evidence="2" type="ORF">E4U91_00105</name>
</gene>
<dbReference type="Proteomes" id="UP000305929">
    <property type="component" value="Unassembled WGS sequence"/>
</dbReference>
<feature type="region of interest" description="Disordered" evidence="1">
    <location>
        <begin position="142"/>
        <end position="163"/>
    </location>
</feature>
<reference evidence="2 3" key="1">
    <citation type="submission" date="2019-04" db="EMBL/GenBank/DDBJ databases">
        <title>Streptomyces lasaliensis sp. nov., an Actinomycete isolated from soil which produces the polyether antibiotic lasalocid.</title>
        <authorList>
            <person name="Erwin G."/>
            <person name="Haber C."/>
        </authorList>
    </citation>
    <scope>NUCLEOTIDE SEQUENCE [LARGE SCALE GENOMIC DNA]</scope>
    <source>
        <strain evidence="2 3">X-537</strain>
    </source>
</reference>
<protein>
    <submittedName>
        <fullName evidence="2">Uncharacterized protein</fullName>
    </submittedName>
</protein>
<evidence type="ECO:0000313" key="3">
    <source>
        <dbReference type="Proteomes" id="UP000305929"/>
    </source>
</evidence>
<evidence type="ECO:0000313" key="2">
    <source>
        <dbReference type="EMBL" id="TKS98701.1"/>
    </source>
</evidence>
<comment type="caution">
    <text evidence="2">The sequence shown here is derived from an EMBL/GenBank/DDBJ whole genome shotgun (WGS) entry which is preliminary data.</text>
</comment>
<dbReference type="AlphaFoldDB" id="A0A4U5WC14"/>